<sequence>MNVLIVESNPDLGLLWKRHLERQGARVTLVETQECAIHALYGADFNIIVLDLVLEHGSALAVADFASYRRPDARVIFVTNTSFFSDGSIFSHSPNACAYVQSGTPPEDLAAMVEHYAATR</sequence>
<organism evidence="3 4">
    <name type="scientific">Aliisedimentitalea scapharcae</name>
    <dbReference type="NCBI Taxonomy" id="1524259"/>
    <lineage>
        <taxon>Bacteria</taxon>
        <taxon>Pseudomonadati</taxon>
        <taxon>Pseudomonadota</taxon>
        <taxon>Alphaproteobacteria</taxon>
        <taxon>Rhodobacterales</taxon>
        <taxon>Roseobacteraceae</taxon>
        <taxon>Aliisedimentitalea</taxon>
    </lineage>
</organism>
<evidence type="ECO:0000256" key="1">
    <source>
        <dbReference type="PROSITE-ProRule" id="PRU00169"/>
    </source>
</evidence>
<dbReference type="PROSITE" id="PS50110">
    <property type="entry name" value="RESPONSE_REGULATORY"/>
    <property type="match status" value="1"/>
</dbReference>
<reference evidence="3 4" key="1">
    <citation type="submission" date="2023-04" db="EMBL/GenBank/DDBJ databases">
        <title>Complete genome sequence of Alisedimentitalea scapharcae.</title>
        <authorList>
            <person name="Rong J.-C."/>
            <person name="Yi M.-L."/>
            <person name="Zhao Q."/>
        </authorList>
    </citation>
    <scope>NUCLEOTIDE SEQUENCE [LARGE SCALE GENOMIC DNA]</scope>
    <source>
        <strain evidence="3 4">KCTC 42119</strain>
    </source>
</reference>
<dbReference type="EMBL" id="CP123584">
    <property type="protein sequence ID" value="WZK89586.1"/>
    <property type="molecule type" value="Genomic_DNA"/>
</dbReference>
<evidence type="ECO:0000313" key="4">
    <source>
        <dbReference type="Proteomes" id="UP001623232"/>
    </source>
</evidence>
<keyword evidence="4" id="KW-1185">Reference proteome</keyword>
<dbReference type="Gene3D" id="3.40.50.2300">
    <property type="match status" value="1"/>
</dbReference>
<dbReference type="Proteomes" id="UP001623232">
    <property type="component" value="Chromosome"/>
</dbReference>
<keyword evidence="1" id="KW-0597">Phosphoprotein</keyword>
<proteinExistence type="predicted"/>
<accession>A0ABZ2XY54</accession>
<name>A0ABZ2XY54_9RHOB</name>
<dbReference type="InterPro" id="IPR001789">
    <property type="entry name" value="Sig_transdc_resp-reg_receiver"/>
</dbReference>
<evidence type="ECO:0000313" key="3">
    <source>
        <dbReference type="EMBL" id="WZK89586.1"/>
    </source>
</evidence>
<dbReference type="CDD" id="cd00156">
    <property type="entry name" value="REC"/>
    <property type="match status" value="1"/>
</dbReference>
<dbReference type="RefSeq" id="WP_406647940.1">
    <property type="nucleotide sequence ID" value="NZ_CP123584.1"/>
</dbReference>
<feature type="modified residue" description="4-aspartylphosphate" evidence="1">
    <location>
        <position position="51"/>
    </location>
</feature>
<gene>
    <name evidence="3" type="ORF">QEZ52_03280</name>
</gene>
<feature type="domain" description="Response regulatory" evidence="2">
    <location>
        <begin position="2"/>
        <end position="117"/>
    </location>
</feature>
<protein>
    <submittedName>
        <fullName evidence="3">Response regulator</fullName>
    </submittedName>
</protein>
<dbReference type="SUPFAM" id="SSF52172">
    <property type="entry name" value="CheY-like"/>
    <property type="match status" value="1"/>
</dbReference>
<evidence type="ECO:0000259" key="2">
    <source>
        <dbReference type="PROSITE" id="PS50110"/>
    </source>
</evidence>
<dbReference type="InterPro" id="IPR011006">
    <property type="entry name" value="CheY-like_superfamily"/>
</dbReference>